<dbReference type="Proteomes" id="UP000238375">
    <property type="component" value="Unassembled WGS sequence"/>
</dbReference>
<evidence type="ECO:0000313" key="1">
    <source>
        <dbReference type="EMBL" id="PRY34220.1"/>
    </source>
</evidence>
<proteinExistence type="predicted"/>
<accession>A0A2T0SLD0</accession>
<name>A0A2T0SLD0_9BACT</name>
<keyword evidence="2" id="KW-1185">Reference proteome</keyword>
<comment type="caution">
    <text evidence="1">The sequence shown here is derived from an EMBL/GenBank/DDBJ whole genome shotgun (WGS) entry which is preliminary data.</text>
</comment>
<gene>
    <name evidence="1" type="ORF">CLV58_11892</name>
</gene>
<evidence type="ECO:0000313" key="2">
    <source>
        <dbReference type="Proteomes" id="UP000238375"/>
    </source>
</evidence>
<organism evidence="1 2">
    <name type="scientific">Spirosoma oryzae</name>
    <dbReference type="NCBI Taxonomy" id="1469603"/>
    <lineage>
        <taxon>Bacteria</taxon>
        <taxon>Pseudomonadati</taxon>
        <taxon>Bacteroidota</taxon>
        <taxon>Cytophagia</taxon>
        <taxon>Cytophagales</taxon>
        <taxon>Cytophagaceae</taxon>
        <taxon>Spirosoma</taxon>
    </lineage>
</organism>
<sequence length="102" mass="11629">MNGFQLYKKYITSGQNAGRDSEQWAYAQTLNEAFSLVGTTRLFNLLEQAEATNQRIVLQYPSSTEVITGEACTLQLASWESTPKPADRMPVSSWFRAYEFDY</sequence>
<dbReference type="AlphaFoldDB" id="A0A2T0SLD0"/>
<dbReference type="EMBL" id="PVTE01000018">
    <property type="protein sequence ID" value="PRY34220.1"/>
    <property type="molecule type" value="Genomic_DNA"/>
</dbReference>
<dbReference type="OrthoDB" id="964453at2"/>
<protein>
    <submittedName>
        <fullName evidence="1">Uncharacterized protein</fullName>
    </submittedName>
</protein>
<dbReference type="RefSeq" id="WP_106139507.1">
    <property type="nucleotide sequence ID" value="NZ_PVTE01000018.1"/>
</dbReference>
<reference evidence="1 2" key="1">
    <citation type="submission" date="2018-03" db="EMBL/GenBank/DDBJ databases">
        <title>Genomic Encyclopedia of Archaeal and Bacterial Type Strains, Phase II (KMG-II): from individual species to whole genera.</title>
        <authorList>
            <person name="Goeker M."/>
        </authorList>
    </citation>
    <scope>NUCLEOTIDE SEQUENCE [LARGE SCALE GENOMIC DNA]</scope>
    <source>
        <strain evidence="1 2">DSM 28354</strain>
    </source>
</reference>